<feature type="domain" description="Transposase IS4-like" evidence="1">
    <location>
        <begin position="51"/>
        <end position="124"/>
    </location>
</feature>
<evidence type="ECO:0000313" key="2">
    <source>
        <dbReference type="EMBL" id="KYD07478.1"/>
    </source>
</evidence>
<accession>A0A150L593</accession>
<name>A0A150L593_9BACI</name>
<dbReference type="GO" id="GO:0003677">
    <property type="term" value="F:DNA binding"/>
    <property type="evidence" value="ECO:0007669"/>
    <property type="project" value="InterPro"/>
</dbReference>
<evidence type="ECO:0000259" key="1">
    <source>
        <dbReference type="Pfam" id="PF01609"/>
    </source>
</evidence>
<dbReference type="STRING" id="46224.B4102_2969"/>
<dbReference type="Proteomes" id="UP000075666">
    <property type="component" value="Unassembled WGS sequence"/>
</dbReference>
<dbReference type="GO" id="GO:0004803">
    <property type="term" value="F:transposase activity"/>
    <property type="evidence" value="ECO:0007669"/>
    <property type="project" value="InterPro"/>
</dbReference>
<dbReference type="PANTHER" id="PTHR35604">
    <property type="entry name" value="TRANSPOSASE INSH FOR INSERTION SEQUENCE ELEMENT IS5A-RELATED"/>
    <property type="match status" value="1"/>
</dbReference>
<dbReference type="RefSeq" id="WP_066231076.1">
    <property type="nucleotide sequence ID" value="NZ_JBHJSX010000075.1"/>
</dbReference>
<dbReference type="AlphaFoldDB" id="A0A150L593"/>
<gene>
    <name evidence="2" type="ORF">B4102_2969</name>
</gene>
<dbReference type="Pfam" id="PF01609">
    <property type="entry name" value="DDE_Tnp_1"/>
    <property type="match status" value="1"/>
</dbReference>
<sequence>MYYLAELTDLLEDKLPDAEGSLLEKINIAKQIVEDERLLTNKGVSSAVDTDARFGRKSKSRTFYGYKNHIAMTEEEIITAIHVTPGNEDDGKQLQTLVNKTREQQITIEEVHADTAYSGKENLSFL</sequence>
<organism evidence="2 3">
    <name type="scientific">Heyndrickxia sporothermodurans</name>
    <dbReference type="NCBI Taxonomy" id="46224"/>
    <lineage>
        <taxon>Bacteria</taxon>
        <taxon>Bacillati</taxon>
        <taxon>Bacillota</taxon>
        <taxon>Bacilli</taxon>
        <taxon>Bacillales</taxon>
        <taxon>Bacillaceae</taxon>
        <taxon>Heyndrickxia</taxon>
    </lineage>
</organism>
<comment type="caution">
    <text evidence="2">The sequence shown here is derived from an EMBL/GenBank/DDBJ whole genome shotgun (WGS) entry which is preliminary data.</text>
</comment>
<dbReference type="EMBL" id="LQYN01000044">
    <property type="protein sequence ID" value="KYD07478.1"/>
    <property type="molecule type" value="Genomic_DNA"/>
</dbReference>
<protein>
    <recommendedName>
        <fullName evidence="1">Transposase IS4-like domain-containing protein</fullName>
    </recommendedName>
</protein>
<proteinExistence type="predicted"/>
<dbReference type="PANTHER" id="PTHR35604:SF2">
    <property type="entry name" value="TRANSPOSASE INSH FOR INSERTION SEQUENCE ELEMENT IS5A-RELATED"/>
    <property type="match status" value="1"/>
</dbReference>
<dbReference type="OrthoDB" id="9789070at2"/>
<dbReference type="PATRIC" id="fig|46224.3.peg.2888"/>
<evidence type="ECO:0000313" key="3">
    <source>
        <dbReference type="Proteomes" id="UP000075666"/>
    </source>
</evidence>
<reference evidence="2 3" key="1">
    <citation type="submission" date="2016-01" db="EMBL/GenBank/DDBJ databases">
        <title>Genome Sequences of Twelve Sporeforming Bacillus Species Isolated from Foods.</title>
        <authorList>
            <person name="Berendsen E.M."/>
            <person name="Wells-Bennik M.H."/>
            <person name="Krawcyk A.O."/>
            <person name="De Jong A."/>
            <person name="Holsappel S."/>
            <person name="Eijlander R.T."/>
            <person name="Kuipers O.P."/>
        </authorList>
    </citation>
    <scope>NUCLEOTIDE SEQUENCE [LARGE SCALE GENOMIC DNA]</scope>
    <source>
        <strain evidence="2 3">B4102</strain>
    </source>
</reference>
<dbReference type="GO" id="GO:0006313">
    <property type="term" value="P:DNA transposition"/>
    <property type="evidence" value="ECO:0007669"/>
    <property type="project" value="InterPro"/>
</dbReference>
<dbReference type="InterPro" id="IPR002559">
    <property type="entry name" value="Transposase_11"/>
</dbReference>
<keyword evidence="3" id="KW-1185">Reference proteome</keyword>